<dbReference type="Gene3D" id="3.30.1390.10">
    <property type="match status" value="1"/>
</dbReference>
<dbReference type="Proteomes" id="UP001596244">
    <property type="component" value="Unassembled WGS sequence"/>
</dbReference>
<protein>
    <submittedName>
        <fullName evidence="2">50S ribosomal protein L12</fullName>
    </submittedName>
</protein>
<comment type="caution">
    <text evidence="2">The sequence shown here is derived from an EMBL/GenBank/DDBJ whole genome shotgun (WGS) entry which is preliminary data.</text>
</comment>
<reference evidence="3" key="1">
    <citation type="journal article" date="2019" name="Int. J. Syst. Evol. Microbiol.">
        <title>The Global Catalogue of Microorganisms (GCM) 10K type strain sequencing project: providing services to taxonomists for standard genome sequencing and annotation.</title>
        <authorList>
            <consortium name="The Broad Institute Genomics Platform"/>
            <consortium name="The Broad Institute Genome Sequencing Center for Infectious Disease"/>
            <person name="Wu L."/>
            <person name="Ma J."/>
        </authorList>
    </citation>
    <scope>NUCLEOTIDE SEQUENCE [LARGE SCALE GENOMIC DNA]</scope>
    <source>
        <strain evidence="3">CCUG 51943</strain>
    </source>
</reference>
<feature type="coiled-coil region" evidence="1">
    <location>
        <begin position="4"/>
        <end position="31"/>
    </location>
</feature>
<evidence type="ECO:0000313" key="2">
    <source>
        <dbReference type="EMBL" id="MFC6146005.1"/>
    </source>
</evidence>
<evidence type="ECO:0000313" key="3">
    <source>
        <dbReference type="Proteomes" id="UP001596244"/>
    </source>
</evidence>
<keyword evidence="2" id="KW-0687">Ribonucleoprotein</keyword>
<keyword evidence="1" id="KW-0175">Coiled coil</keyword>
<keyword evidence="3" id="KW-1185">Reference proteome</keyword>
<gene>
    <name evidence="2" type="ORF">ACFPUZ_04190</name>
</gene>
<name>A0ABW1QBP6_9CORY</name>
<dbReference type="GO" id="GO:0005840">
    <property type="term" value="C:ribosome"/>
    <property type="evidence" value="ECO:0007669"/>
    <property type="project" value="UniProtKB-KW"/>
</dbReference>
<keyword evidence="2" id="KW-0689">Ribosomal protein</keyword>
<accession>A0ABW1QBP6</accession>
<dbReference type="RefSeq" id="WP_377000190.1">
    <property type="nucleotide sequence ID" value="NZ_JBHSQE010000002.1"/>
</dbReference>
<evidence type="ECO:0000256" key="1">
    <source>
        <dbReference type="SAM" id="Coils"/>
    </source>
</evidence>
<proteinExistence type="predicted"/>
<dbReference type="EMBL" id="JBHSQE010000002">
    <property type="protein sequence ID" value="MFC6146005.1"/>
    <property type="molecule type" value="Genomic_DNA"/>
</dbReference>
<dbReference type="InterPro" id="IPR014719">
    <property type="entry name" value="Ribosomal_bL12_C/ClpS-like"/>
</dbReference>
<sequence>MFGKSDDQERIDELTLRVAALEKMVAALCREAGLPEPSPMGVEPSARVRALVAEGKPIMAIKTLREETGLGLRAAKLVVDQLSP</sequence>
<organism evidence="2 3">
    <name type="scientific">Corynebacterium nasicanis</name>
    <dbReference type="NCBI Taxonomy" id="1448267"/>
    <lineage>
        <taxon>Bacteria</taxon>
        <taxon>Bacillati</taxon>
        <taxon>Actinomycetota</taxon>
        <taxon>Actinomycetes</taxon>
        <taxon>Mycobacteriales</taxon>
        <taxon>Corynebacteriaceae</taxon>
        <taxon>Corynebacterium</taxon>
    </lineage>
</organism>